<feature type="chain" id="PRO_5026851108" evidence="11">
    <location>
        <begin position="20"/>
        <end position="374"/>
    </location>
</feature>
<dbReference type="GO" id="GO:0015288">
    <property type="term" value="F:porin activity"/>
    <property type="evidence" value="ECO:0007669"/>
    <property type="project" value="UniProtKB-KW"/>
</dbReference>
<dbReference type="PANTHER" id="PTHR34501">
    <property type="entry name" value="PROTEIN YDDL-RELATED"/>
    <property type="match status" value="1"/>
</dbReference>
<keyword evidence="10" id="KW-0998">Cell outer membrane</keyword>
<evidence type="ECO:0000313" key="14">
    <source>
        <dbReference type="Proteomes" id="UP000472320"/>
    </source>
</evidence>
<evidence type="ECO:0000256" key="6">
    <source>
        <dbReference type="ARBA" id="ARBA00022729"/>
    </source>
</evidence>
<evidence type="ECO:0000259" key="12">
    <source>
        <dbReference type="Pfam" id="PF13609"/>
    </source>
</evidence>
<evidence type="ECO:0000256" key="10">
    <source>
        <dbReference type="ARBA" id="ARBA00023237"/>
    </source>
</evidence>
<sequence length="374" mass="39376">MRGVLCGVLLGLAAASAWAQGGTVVYGRINLVLAGHAGYAPGYGHSVSENSLSSRLGIKGREALTGDLAATYVIETGIGADTGGGSLGNRETSVGLAGGWGQLRVGYMLAPFDDFHGIAGPGYFNNLSNDNINGFWANGYSNLLGAGSKPCDGTVPGTDDNNNFSFDGRLANSLRYDSPSLKGWQVSTHMALGESGCSARVWSSKLQYTAKGWNGGLAYQAHRNLRGAGLDDHALLLTVSYRFNPHYYVAGYVQHLRYANPGRVSLRQEAAGILGRYLAGPHIVELALYRAGAGRGMQTPAFSGIFVGEGARAYLASMAYHYGLSARTDLWAQVEQLHNGAQSGYDFGNTGKAGAAGTMGRHPAAFLIGLRHDF</sequence>
<keyword evidence="14" id="KW-1185">Reference proteome</keyword>
<proteinExistence type="predicted"/>
<dbReference type="OrthoDB" id="5293374at2"/>
<dbReference type="AlphaFoldDB" id="A0A6L6QL06"/>
<dbReference type="Gene3D" id="2.40.160.10">
    <property type="entry name" value="Porin"/>
    <property type="match status" value="1"/>
</dbReference>
<keyword evidence="3" id="KW-0813">Transport</keyword>
<dbReference type="Proteomes" id="UP000472320">
    <property type="component" value="Unassembled WGS sequence"/>
</dbReference>
<evidence type="ECO:0000256" key="11">
    <source>
        <dbReference type="SAM" id="SignalP"/>
    </source>
</evidence>
<name>A0A6L6QL06_9BURK</name>
<keyword evidence="7" id="KW-0406">Ion transport</keyword>
<keyword evidence="5" id="KW-0812">Transmembrane</keyword>
<keyword evidence="4" id="KW-1134">Transmembrane beta strand</keyword>
<dbReference type="GO" id="GO:0009279">
    <property type="term" value="C:cell outer membrane"/>
    <property type="evidence" value="ECO:0007669"/>
    <property type="project" value="UniProtKB-SubCell"/>
</dbReference>
<dbReference type="EMBL" id="WNKX01000019">
    <property type="protein sequence ID" value="MTW13138.1"/>
    <property type="molecule type" value="Genomic_DNA"/>
</dbReference>
<dbReference type="PRINTS" id="PR00184">
    <property type="entry name" value="NEISSPPORIN"/>
</dbReference>
<dbReference type="RefSeq" id="WP_155456065.1">
    <property type="nucleotide sequence ID" value="NZ_WNKX01000019.1"/>
</dbReference>
<dbReference type="SUPFAM" id="SSF56935">
    <property type="entry name" value="Porins"/>
    <property type="match status" value="1"/>
</dbReference>
<feature type="domain" description="Porin" evidence="12">
    <location>
        <begin position="9"/>
        <end position="340"/>
    </location>
</feature>
<evidence type="ECO:0000256" key="4">
    <source>
        <dbReference type="ARBA" id="ARBA00022452"/>
    </source>
</evidence>
<organism evidence="13 14">
    <name type="scientific">Massilia eburnea</name>
    <dbReference type="NCBI Taxonomy" id="1776165"/>
    <lineage>
        <taxon>Bacteria</taxon>
        <taxon>Pseudomonadati</taxon>
        <taxon>Pseudomonadota</taxon>
        <taxon>Betaproteobacteria</taxon>
        <taxon>Burkholderiales</taxon>
        <taxon>Oxalobacteraceae</taxon>
        <taxon>Telluria group</taxon>
        <taxon>Massilia</taxon>
    </lineage>
</organism>
<dbReference type="PANTHER" id="PTHR34501:SF9">
    <property type="entry name" value="MAJOR OUTER MEMBRANE PROTEIN P.IA"/>
    <property type="match status" value="1"/>
</dbReference>
<dbReference type="InterPro" id="IPR033900">
    <property type="entry name" value="Gram_neg_porin_domain"/>
</dbReference>
<dbReference type="GO" id="GO:0046930">
    <property type="term" value="C:pore complex"/>
    <property type="evidence" value="ECO:0007669"/>
    <property type="project" value="UniProtKB-KW"/>
</dbReference>
<evidence type="ECO:0000313" key="13">
    <source>
        <dbReference type="EMBL" id="MTW13138.1"/>
    </source>
</evidence>
<dbReference type="InterPro" id="IPR023614">
    <property type="entry name" value="Porin_dom_sf"/>
</dbReference>
<comment type="subunit">
    <text evidence="2">Homotrimer.</text>
</comment>
<keyword evidence="9" id="KW-0472">Membrane</keyword>
<evidence type="ECO:0000256" key="8">
    <source>
        <dbReference type="ARBA" id="ARBA00023114"/>
    </source>
</evidence>
<evidence type="ECO:0000256" key="2">
    <source>
        <dbReference type="ARBA" id="ARBA00011233"/>
    </source>
</evidence>
<keyword evidence="8" id="KW-0626">Porin</keyword>
<evidence type="ECO:0000256" key="3">
    <source>
        <dbReference type="ARBA" id="ARBA00022448"/>
    </source>
</evidence>
<evidence type="ECO:0000256" key="1">
    <source>
        <dbReference type="ARBA" id="ARBA00004571"/>
    </source>
</evidence>
<feature type="signal peptide" evidence="11">
    <location>
        <begin position="1"/>
        <end position="19"/>
    </location>
</feature>
<accession>A0A6L6QL06</accession>
<evidence type="ECO:0000256" key="5">
    <source>
        <dbReference type="ARBA" id="ARBA00022692"/>
    </source>
</evidence>
<dbReference type="Pfam" id="PF13609">
    <property type="entry name" value="Porin_4"/>
    <property type="match status" value="1"/>
</dbReference>
<evidence type="ECO:0000256" key="9">
    <source>
        <dbReference type="ARBA" id="ARBA00023136"/>
    </source>
</evidence>
<comment type="caution">
    <text evidence="13">The sequence shown here is derived from an EMBL/GenBank/DDBJ whole genome shotgun (WGS) entry which is preliminary data.</text>
</comment>
<gene>
    <name evidence="13" type="ORF">GM658_21265</name>
</gene>
<dbReference type="InterPro" id="IPR002299">
    <property type="entry name" value="Porin_Neis"/>
</dbReference>
<dbReference type="InterPro" id="IPR050298">
    <property type="entry name" value="Gram-neg_bact_OMP"/>
</dbReference>
<dbReference type="CDD" id="cd00342">
    <property type="entry name" value="gram_neg_porins"/>
    <property type="match status" value="1"/>
</dbReference>
<comment type="subcellular location">
    <subcellularLocation>
        <location evidence="1">Cell outer membrane</location>
        <topology evidence="1">Multi-pass membrane protein</topology>
    </subcellularLocation>
</comment>
<protein>
    <submittedName>
        <fullName evidence="13">Porin</fullName>
    </submittedName>
</protein>
<dbReference type="GO" id="GO:0006811">
    <property type="term" value="P:monoatomic ion transport"/>
    <property type="evidence" value="ECO:0007669"/>
    <property type="project" value="UniProtKB-KW"/>
</dbReference>
<reference evidence="13 14" key="1">
    <citation type="submission" date="2019-11" db="EMBL/GenBank/DDBJ databases">
        <title>Type strains purchased from KCTC, JCM and DSMZ.</title>
        <authorList>
            <person name="Lu H."/>
        </authorList>
    </citation>
    <scope>NUCLEOTIDE SEQUENCE [LARGE SCALE GENOMIC DNA]</scope>
    <source>
        <strain evidence="13 14">JCM 31587</strain>
    </source>
</reference>
<keyword evidence="6 11" id="KW-0732">Signal</keyword>
<evidence type="ECO:0000256" key="7">
    <source>
        <dbReference type="ARBA" id="ARBA00023065"/>
    </source>
</evidence>